<comment type="caution">
    <text evidence="7">The sequence shown here is derived from an EMBL/GenBank/DDBJ whole genome shotgun (WGS) entry which is preliminary data.</text>
</comment>
<evidence type="ECO:0000313" key="10">
    <source>
        <dbReference type="Proteomes" id="UP001152797"/>
    </source>
</evidence>
<dbReference type="InterPro" id="IPR002528">
    <property type="entry name" value="MATE_fam"/>
</dbReference>
<evidence type="ECO:0000256" key="5">
    <source>
        <dbReference type="ARBA" id="ARBA00023136"/>
    </source>
</evidence>
<dbReference type="NCBIfam" id="TIGR00797">
    <property type="entry name" value="matE"/>
    <property type="match status" value="1"/>
</dbReference>
<accession>A0A9P1CM63</accession>
<evidence type="ECO:0000256" key="4">
    <source>
        <dbReference type="ARBA" id="ARBA00022989"/>
    </source>
</evidence>
<sequence>MPPEVLYGLGEPWLVGGAHPDFSWLPLAEHRVPPSADNLADLCFSACVKNLVSRGPCWDCQMLPRKYKQTNATSHFQHIGDLLDACRKANHGHGPLVLAHDAHMNHSKVTAFCMGVAATQLAADAASHPFWQLCSFHSRTSMPFWPFRQLTYGKHLLFVTVDAGHVQKAIARAGRTHIRKIQLGSFWVDFAPLYLGGMPQSSFTGRDWQSDVEAARVFNPGYLGNLQYQLLTACVTGGSLSSRLWNNASPTLLWNSFFAYYWILLCVSEAEANASKHWDRMFVSSQTTHNMLQMCAQTCMRCMHWPEGVPFIPRAHQEECAELHFARVKSPFAGVPCVRDAVLSTHQSHLKMATAAASKCDSNTAKHPVITPVSPSQAAEIATDALNAACTLQSALLVGRPAATLQTELRTWWEKVGRTFVTSNDVLPDAVETDDFSEWHPEEDGDVNSGTTAEVVKTLSSLENMVSSKQMEQPPLEQVVALDDIEEEDQQALPKHAPLTVKPLLKEAGLWNFQTPPKDSLDLCIRRIMKLLPFIQLFVAEVRKAEGWISPAHIDKPNHHLNEHNQMVSELARARQCLVLSRQRVSRFSMWAGFSEKAVGRACAEVVADDGLECKVLQAITSFRPSCLRVATDDGQSRRQYQLVVIRRSLLHQPMIAIIQAAYRGTVQKSEKGTKKVCVVDVQLSSLRAVEKLRDAKPQMPSTAKEHPSAAKAMYYTDDTFQNPKTRAKAIRDYLDVLREHYEKEHGQLVRDGVICAAPCAKNLEWERVVAQASAKWTDSARDYRLVSCERRDAQDRELFDEIFIRGEVPGSSEPSAPPDPKAPTPEIKAMVTKLLSRAEMLSNPKALEAIRAEADGLVKAGTWDLGSVREKEDVRKEAKASGVSVHFGQLMTIASIKFYELADHLHKMKGRIVYRGLLFDICHFVLEDRLNEFTNTLCLGHVGNDAELAAVGLGNMMQNCFGLSIAFGLTTALDTLVSQAHGAGQHQLCIHYLQRSRVIGALQLVWMFPILWFSDDLLIAVGQHKDVAKHACNYNRVAAFGLFFLFQHSNTLAFLRNKNRPNAAAWISGVTSVLHIVWAVLFIVVLNMGNSGAGAANLTTWTLQCLSGAVFLAWNASSLHGSVWQLLGVQKEGFRQWRSYLAIGIPGTLQLCGEWWFWEICALVIGFLGPTPLAAHVATINLVALLFMPSVALSNAAATVVGNSIGELRPKKSRQAAWVAAGMDVIMWTLLALILVTLGKFVVKLLTSNEAVQDITVVLINIYCVAGYFDNVQNVIGGALRGVGINQAPAAVYLICYYLIMLPVSCCFVWPLKLGVYGMWWSMVLGTGMATIALAVLLYRVDWAGKAAESEERRLKDDISTPSTGTSTLTPVDVVWVHHSTQHGARGSSFHDGKLETWRLKNEARHGPIPEENATVIL</sequence>
<keyword evidence="3 6" id="KW-0812">Transmembrane</keyword>
<proteinExistence type="inferred from homology"/>
<reference evidence="8" key="2">
    <citation type="submission" date="2024-04" db="EMBL/GenBank/DDBJ databases">
        <authorList>
            <person name="Chen Y."/>
            <person name="Shah S."/>
            <person name="Dougan E. K."/>
            <person name="Thang M."/>
            <person name="Chan C."/>
        </authorList>
    </citation>
    <scope>NUCLEOTIDE SEQUENCE [LARGE SCALE GENOMIC DNA]</scope>
</reference>
<dbReference type="CDD" id="cd13132">
    <property type="entry name" value="MATE_eukaryotic"/>
    <property type="match status" value="1"/>
</dbReference>
<comment type="similarity">
    <text evidence="2">Belongs to the multi antimicrobial extrusion (MATE) (TC 2.A.66.1) family.</text>
</comment>
<feature type="transmembrane region" description="Helical" evidence="6">
    <location>
        <begin position="1064"/>
        <end position="1087"/>
    </location>
</feature>
<keyword evidence="5 6" id="KW-0472">Membrane</keyword>
<feature type="transmembrane region" description="Helical" evidence="6">
    <location>
        <begin position="1179"/>
        <end position="1206"/>
    </location>
</feature>
<dbReference type="OrthoDB" id="422231at2759"/>
<gene>
    <name evidence="7" type="ORF">C1SCF055_LOCUS20876</name>
</gene>
<feature type="transmembrane region" description="Helical" evidence="6">
    <location>
        <begin position="1319"/>
        <end position="1340"/>
    </location>
</feature>
<dbReference type="GO" id="GO:1990961">
    <property type="term" value="P:xenobiotic detoxification by transmembrane export across the plasma membrane"/>
    <property type="evidence" value="ECO:0007669"/>
    <property type="project" value="InterPro"/>
</dbReference>
<evidence type="ECO:0000256" key="2">
    <source>
        <dbReference type="ARBA" id="ARBA00010199"/>
    </source>
</evidence>
<dbReference type="EMBL" id="CAMXCT030001924">
    <property type="protein sequence ID" value="CAL4781521.1"/>
    <property type="molecule type" value="Genomic_DNA"/>
</dbReference>
<feature type="transmembrane region" description="Helical" evidence="6">
    <location>
        <begin position="1218"/>
        <end position="1240"/>
    </location>
</feature>
<evidence type="ECO:0000256" key="3">
    <source>
        <dbReference type="ARBA" id="ARBA00022692"/>
    </source>
</evidence>
<keyword evidence="10" id="KW-1185">Reference proteome</keyword>
<protein>
    <submittedName>
        <fullName evidence="9">Multidrug and toxin extrusion protein 1</fullName>
    </submittedName>
</protein>
<dbReference type="EMBL" id="CAMXCT020001924">
    <property type="protein sequence ID" value="CAL1147584.1"/>
    <property type="molecule type" value="Genomic_DNA"/>
</dbReference>
<evidence type="ECO:0000256" key="6">
    <source>
        <dbReference type="SAM" id="Phobius"/>
    </source>
</evidence>
<organism evidence="7">
    <name type="scientific">Cladocopium goreaui</name>
    <dbReference type="NCBI Taxonomy" id="2562237"/>
    <lineage>
        <taxon>Eukaryota</taxon>
        <taxon>Sar</taxon>
        <taxon>Alveolata</taxon>
        <taxon>Dinophyceae</taxon>
        <taxon>Suessiales</taxon>
        <taxon>Symbiodiniaceae</taxon>
        <taxon>Cladocopium</taxon>
    </lineage>
</organism>
<evidence type="ECO:0000256" key="1">
    <source>
        <dbReference type="ARBA" id="ARBA00004141"/>
    </source>
</evidence>
<dbReference type="GO" id="GO:0042910">
    <property type="term" value="F:xenobiotic transmembrane transporter activity"/>
    <property type="evidence" value="ECO:0007669"/>
    <property type="project" value="InterPro"/>
</dbReference>
<reference evidence="7" key="1">
    <citation type="submission" date="2022-10" db="EMBL/GenBank/DDBJ databases">
        <authorList>
            <person name="Chen Y."/>
            <person name="Dougan E. K."/>
            <person name="Chan C."/>
            <person name="Rhodes N."/>
            <person name="Thang M."/>
        </authorList>
    </citation>
    <scope>NUCLEOTIDE SEQUENCE</scope>
</reference>
<dbReference type="PANTHER" id="PTHR11206">
    <property type="entry name" value="MULTIDRUG RESISTANCE PROTEIN"/>
    <property type="match status" value="1"/>
</dbReference>
<dbReference type="GO" id="GO:0015297">
    <property type="term" value="F:antiporter activity"/>
    <property type="evidence" value="ECO:0007669"/>
    <property type="project" value="InterPro"/>
</dbReference>
<feature type="transmembrane region" description="Helical" evidence="6">
    <location>
        <begin position="1291"/>
        <end position="1313"/>
    </location>
</feature>
<evidence type="ECO:0000313" key="9">
    <source>
        <dbReference type="EMBL" id="CAL4781521.1"/>
    </source>
</evidence>
<dbReference type="Proteomes" id="UP001152797">
    <property type="component" value="Unassembled WGS sequence"/>
</dbReference>
<dbReference type="InterPro" id="IPR045069">
    <property type="entry name" value="MATE_euk"/>
</dbReference>
<keyword evidence="4 6" id="KW-1133">Transmembrane helix</keyword>
<dbReference type="GO" id="GO:0016020">
    <property type="term" value="C:membrane"/>
    <property type="evidence" value="ECO:0007669"/>
    <property type="project" value="UniProtKB-SubCell"/>
</dbReference>
<dbReference type="Pfam" id="PF01554">
    <property type="entry name" value="MatE"/>
    <property type="match status" value="2"/>
</dbReference>
<evidence type="ECO:0000313" key="8">
    <source>
        <dbReference type="EMBL" id="CAL1147584.1"/>
    </source>
</evidence>
<name>A0A9P1CM63_9DINO</name>
<evidence type="ECO:0000313" key="7">
    <source>
        <dbReference type="EMBL" id="CAI3994209.1"/>
    </source>
</evidence>
<dbReference type="EMBL" id="CAMXCT010001924">
    <property type="protein sequence ID" value="CAI3994209.1"/>
    <property type="molecule type" value="Genomic_DNA"/>
</dbReference>
<comment type="subcellular location">
    <subcellularLocation>
        <location evidence="1">Membrane</location>
        <topology evidence="1">Multi-pass membrane protein</topology>
    </subcellularLocation>
</comment>